<comment type="caution">
    <text evidence="2">The sequence shown here is derived from an EMBL/GenBank/DDBJ whole genome shotgun (WGS) entry which is preliminary data.</text>
</comment>
<feature type="domain" description="6-hydroxymethylpterin diphosphokinase MptE-like" evidence="1">
    <location>
        <begin position="48"/>
        <end position="193"/>
    </location>
</feature>
<dbReference type="Gene3D" id="3.90.1480.10">
    <property type="entry name" value="Alpha-2,3-sialyltransferase"/>
    <property type="match status" value="1"/>
</dbReference>
<dbReference type="EMBL" id="LGFU01000046">
    <property type="protein sequence ID" value="KUK46273.1"/>
    <property type="molecule type" value="Genomic_DNA"/>
</dbReference>
<dbReference type="AlphaFoldDB" id="A0A117LGR3"/>
<accession>A0A117LGR3</accession>
<evidence type="ECO:0000313" key="2">
    <source>
        <dbReference type="EMBL" id="KUK46273.1"/>
    </source>
</evidence>
<dbReference type="Proteomes" id="UP000064249">
    <property type="component" value="Unassembled WGS sequence"/>
</dbReference>
<organism evidence="2 3">
    <name type="scientific">Anaerolinea thermophila</name>
    <dbReference type="NCBI Taxonomy" id="167964"/>
    <lineage>
        <taxon>Bacteria</taxon>
        <taxon>Bacillati</taxon>
        <taxon>Chloroflexota</taxon>
        <taxon>Anaerolineae</taxon>
        <taxon>Anaerolineales</taxon>
        <taxon>Anaerolineaceae</taxon>
        <taxon>Anaerolinea</taxon>
    </lineage>
</organism>
<gene>
    <name evidence="2" type="ORF">XD73_0853</name>
</gene>
<dbReference type="Pfam" id="PF01973">
    <property type="entry name" value="MptE-like"/>
    <property type="match status" value="1"/>
</dbReference>
<dbReference type="PATRIC" id="fig|167964.4.peg.589"/>
<dbReference type="InterPro" id="IPR002826">
    <property type="entry name" value="MptE-like"/>
</dbReference>
<sequence length="279" mass="32324">MSLKHSIKKILPEPVWKLASDRYWSWYNRDRHLLACIFSPEWMRNKAQLETWRDKFEGQRCFIVGNGPSLKQTDLSKLSDEFTFGMNRIYLAFDQYDFITSCLVSVNDLVLEQCHEDLRALDLPKFVTWRSRKYFEASPDTMFLDTDYTLPEDFNGDATGRLFEGFTVTYVCLQLAYFMGFKEAILIGVDHNFVTKGPANATVISQGEDPNHFTANYFGKGFRWQLPDLEGSERAYHMARQAYHADGRRIFDATVGGKLTVFPKVDYDKLFKGGKSLDE</sequence>
<protein>
    <recommendedName>
        <fullName evidence="1">6-hydroxymethylpterin diphosphokinase MptE-like domain-containing protein</fullName>
    </recommendedName>
</protein>
<reference evidence="2 3" key="1">
    <citation type="journal article" date="2015" name="MBio">
        <title>Genome-Resolved Metagenomic Analysis Reveals Roles for Candidate Phyla and Other Microbial Community Members in Biogeochemical Transformations in Oil Reservoirs.</title>
        <authorList>
            <person name="Hu P."/>
            <person name="Tom L."/>
            <person name="Singh A."/>
            <person name="Thomas B.C."/>
            <person name="Baker B.J."/>
            <person name="Piceno Y.M."/>
            <person name="Andersen G.L."/>
            <person name="Banfield J.F."/>
        </authorList>
    </citation>
    <scope>NUCLEOTIDE SEQUENCE [LARGE SCALE GENOMIC DNA]</scope>
    <source>
        <strain evidence="2">46_16</strain>
    </source>
</reference>
<proteinExistence type="predicted"/>
<evidence type="ECO:0000259" key="1">
    <source>
        <dbReference type="Pfam" id="PF01973"/>
    </source>
</evidence>
<evidence type="ECO:0000313" key="3">
    <source>
        <dbReference type="Proteomes" id="UP000064249"/>
    </source>
</evidence>
<name>A0A117LGR3_9CHLR</name>